<name>A0AAE1B5C3_9GAST</name>
<organism evidence="1 2">
    <name type="scientific">Elysia crispata</name>
    <name type="common">lettuce slug</name>
    <dbReference type="NCBI Taxonomy" id="231223"/>
    <lineage>
        <taxon>Eukaryota</taxon>
        <taxon>Metazoa</taxon>
        <taxon>Spiralia</taxon>
        <taxon>Lophotrochozoa</taxon>
        <taxon>Mollusca</taxon>
        <taxon>Gastropoda</taxon>
        <taxon>Heterobranchia</taxon>
        <taxon>Euthyneura</taxon>
        <taxon>Panpulmonata</taxon>
        <taxon>Sacoglossa</taxon>
        <taxon>Placobranchoidea</taxon>
        <taxon>Plakobranchidae</taxon>
        <taxon>Elysia</taxon>
    </lineage>
</organism>
<dbReference type="AlphaFoldDB" id="A0AAE1B5C3"/>
<evidence type="ECO:0000313" key="2">
    <source>
        <dbReference type="Proteomes" id="UP001283361"/>
    </source>
</evidence>
<accession>A0AAE1B5C3</accession>
<comment type="caution">
    <text evidence="1">The sequence shown here is derived from an EMBL/GenBank/DDBJ whole genome shotgun (WGS) entry which is preliminary data.</text>
</comment>
<dbReference type="EMBL" id="JAWDGP010000534">
    <property type="protein sequence ID" value="KAK3799818.1"/>
    <property type="molecule type" value="Genomic_DNA"/>
</dbReference>
<sequence length="71" mass="7841">MPAWFSLVPRVAGLLDELALTQAYRFLRAQNWAGSIRSRWKSEPAAGCPKQSNWPTNGFALLLPACIVLAL</sequence>
<reference evidence="1" key="1">
    <citation type="journal article" date="2023" name="G3 (Bethesda)">
        <title>A reference genome for the long-term kleptoplast-retaining sea slug Elysia crispata morphotype clarki.</title>
        <authorList>
            <person name="Eastman K.E."/>
            <person name="Pendleton A.L."/>
            <person name="Shaikh M.A."/>
            <person name="Suttiyut T."/>
            <person name="Ogas R."/>
            <person name="Tomko P."/>
            <person name="Gavelis G."/>
            <person name="Widhalm J.R."/>
            <person name="Wisecaver J.H."/>
        </authorList>
    </citation>
    <scope>NUCLEOTIDE SEQUENCE</scope>
    <source>
        <strain evidence="1">ECLA1</strain>
    </source>
</reference>
<evidence type="ECO:0000313" key="1">
    <source>
        <dbReference type="EMBL" id="KAK3799818.1"/>
    </source>
</evidence>
<gene>
    <name evidence="1" type="ORF">RRG08_048541</name>
</gene>
<keyword evidence="2" id="KW-1185">Reference proteome</keyword>
<protein>
    <submittedName>
        <fullName evidence="1">Uncharacterized protein</fullName>
    </submittedName>
</protein>
<proteinExistence type="predicted"/>
<dbReference type="Proteomes" id="UP001283361">
    <property type="component" value="Unassembled WGS sequence"/>
</dbReference>